<comment type="caution">
    <text evidence="2">The sequence shown here is derived from an EMBL/GenBank/DDBJ whole genome shotgun (WGS) entry which is preliminary data.</text>
</comment>
<organism evidence="2 3">
    <name type="scientific">Desulforamulus aquiferis</name>
    <dbReference type="NCBI Taxonomy" id="1397668"/>
    <lineage>
        <taxon>Bacteria</taxon>
        <taxon>Bacillati</taxon>
        <taxon>Bacillota</taxon>
        <taxon>Clostridia</taxon>
        <taxon>Eubacteriales</taxon>
        <taxon>Peptococcaceae</taxon>
        <taxon>Desulforamulus</taxon>
    </lineage>
</organism>
<dbReference type="Pfam" id="PF09989">
    <property type="entry name" value="DUF2229"/>
    <property type="match status" value="1"/>
</dbReference>
<feature type="domain" description="DUF2229" evidence="1">
    <location>
        <begin position="10"/>
        <end position="66"/>
    </location>
</feature>
<accession>A0AAW7ZDM1</accession>
<proteinExistence type="predicted"/>
<dbReference type="EMBL" id="JARPTC010000013">
    <property type="protein sequence ID" value="MDO7787432.1"/>
    <property type="molecule type" value="Genomic_DNA"/>
</dbReference>
<evidence type="ECO:0000259" key="1">
    <source>
        <dbReference type="Pfam" id="PF09989"/>
    </source>
</evidence>
<dbReference type="PANTHER" id="PTHR32329:SF2">
    <property type="entry name" value="BIFUNCTIONAL PROTEIN [INCLUDES 2-HYDROXYACYL-COA DEHYDRATASE (N-TER) AND ITS ACTIVATOR DOMAIN (C_TERM)"/>
    <property type="match status" value="1"/>
</dbReference>
<evidence type="ECO:0000313" key="3">
    <source>
        <dbReference type="Proteomes" id="UP001172911"/>
    </source>
</evidence>
<protein>
    <submittedName>
        <fullName evidence="2">CoA protein activase</fullName>
    </submittedName>
</protein>
<name>A0AAW7ZDM1_9FIRM</name>
<sequence>MLKVTFPRMGHSYIAFKMLLEDLGNEVIVPPRPSKKTLDLGVQYSPEFTCLPFKILMGTYLEAIQMGANTLVTSGGNGPCRAGLYAQVHQRIIEDLGHQINMICFEAPLSHPIDFLKKVKFLNSSKLSYLSVWQAIKKGWHKLKALDNIEKLTHQIRPRERDNGTTSRVYRQAQNWLGQASTIKDIDEAYQEAVKSLNNIPQAQDRLIIKIGMVGEIYVLLEPASNHEIEEVLGSLGVEIERSMFLTGWTKDNLNEKCNEVVTCHNAAKPWIPVAIGGHGQDTVGHVILYSQRGFDGVIQLAPFTCIPEIVSKTVLTQVSKQHNIPILTFFLDEQTGKAGMATRLEAFVDLLKRKKLGNPVDKTIATASRVII</sequence>
<dbReference type="AlphaFoldDB" id="A0AAW7ZDM1"/>
<dbReference type="RefSeq" id="WP_304542575.1">
    <property type="nucleotide sequence ID" value="NZ_JARPTC010000013.1"/>
</dbReference>
<dbReference type="Proteomes" id="UP001172911">
    <property type="component" value="Unassembled WGS sequence"/>
</dbReference>
<evidence type="ECO:0000313" key="2">
    <source>
        <dbReference type="EMBL" id="MDO7787432.1"/>
    </source>
</evidence>
<reference evidence="2" key="2">
    <citation type="submission" date="2023-03" db="EMBL/GenBank/DDBJ databases">
        <authorList>
            <person name="Zhang Z."/>
        </authorList>
    </citation>
    <scope>NUCLEOTIDE SEQUENCE</scope>
    <source>
        <strain evidence="2">DSA</strain>
    </source>
</reference>
<dbReference type="Gene3D" id="3.40.50.11900">
    <property type="match status" value="1"/>
</dbReference>
<reference evidence="2" key="1">
    <citation type="journal article" date="2023" name="J. Hazard. Mater.">
        <title>Anaerobic biodegradation of pyrene and benzo[a]pyrene by a new sulfate-reducing Desulforamulus aquiferis strain DSA.</title>
        <authorList>
            <person name="Zhang Z."/>
            <person name="Sun J."/>
            <person name="Gong X."/>
            <person name="Wang C."/>
            <person name="Wang H."/>
        </authorList>
    </citation>
    <scope>NUCLEOTIDE SEQUENCE</scope>
    <source>
        <strain evidence="2">DSA</strain>
    </source>
</reference>
<gene>
    <name evidence="2" type="ORF">P6N53_09390</name>
</gene>
<keyword evidence="3" id="KW-1185">Reference proteome</keyword>
<dbReference type="InterPro" id="IPR051805">
    <property type="entry name" value="Dehydratase_Activator_Redct"/>
</dbReference>
<dbReference type="PANTHER" id="PTHR32329">
    <property type="entry name" value="BIFUNCTIONAL PROTEIN [INCLUDES 2-HYDROXYACYL-COA DEHYDRATASE (N-TER) AND ITS ACTIVATOR DOMAIN (C_TERM)-RELATED"/>
    <property type="match status" value="1"/>
</dbReference>
<dbReference type="InterPro" id="IPR018709">
    <property type="entry name" value="CoA_activase_DUF2229"/>
</dbReference>